<gene>
    <name evidence="3 6" type="primary">dnaT</name>
    <name evidence="6" type="ordered locus">EFER_4399</name>
</gene>
<protein>
    <recommendedName>
        <fullName evidence="3">Replication restart protein DnaT</fullName>
    </recommendedName>
</protein>
<dbReference type="GO" id="GO:1990077">
    <property type="term" value="C:primosome complex"/>
    <property type="evidence" value="ECO:0007669"/>
    <property type="project" value="UniProtKB-UniRule"/>
</dbReference>
<evidence type="ECO:0000256" key="1">
    <source>
        <dbReference type="ARBA" id="ARBA00022515"/>
    </source>
</evidence>
<evidence type="ECO:0000256" key="4">
    <source>
        <dbReference type="SAM" id="MobiDB-lite"/>
    </source>
</evidence>
<comment type="function">
    <text evidence="3">Involved in the restart of stalled replication forks, which reloads the replicative helicase on sites other than the origin of replication. Can function in multiple replication restart pathways. Displaces ssDNA from a PriB-ssDNA complex. Probably forms a spiral filament on ssDNA.</text>
</comment>
<feature type="region of interest" description="Disordered" evidence="4">
    <location>
        <begin position="158"/>
        <end position="183"/>
    </location>
</feature>
<dbReference type="InterPro" id="IPR040480">
    <property type="entry name" value="DnaT_DNA_bind"/>
</dbReference>
<accession>B7LNJ6</accession>
<dbReference type="Gene3D" id="1.10.8.1180">
    <property type="match status" value="1"/>
</dbReference>
<keyword evidence="3" id="KW-0238">DNA-binding</keyword>
<proteinExistence type="inferred from homology"/>
<evidence type="ECO:0000259" key="5">
    <source>
        <dbReference type="Pfam" id="PF17948"/>
    </source>
</evidence>
<sequence>MRNSMSSRILTPDVIGIDALVQDHAAVLAKSASGTVAVFANNAPAFYAITPDRLAALLALEEKLSQPGSDVALDAQLFEEPQSTPVAVPMGKFAMYADWQPDADFQRLAALWGVALREPVTAAELASFVAYWQAEGKVFHHVQWQQKLARSVQISRASNGGMPKRDVNTVSEPDNQIPPGFRG</sequence>
<keyword evidence="1 3" id="KW-0639">Primosome</keyword>
<evidence type="ECO:0000313" key="7">
    <source>
        <dbReference type="Proteomes" id="UP000000745"/>
    </source>
</evidence>
<dbReference type="HAMAP" id="MF_01061">
    <property type="entry name" value="DnaT"/>
    <property type="match status" value="1"/>
</dbReference>
<dbReference type="EMBL" id="CU928158">
    <property type="protein sequence ID" value="CAQ91815.1"/>
    <property type="molecule type" value="Genomic_DNA"/>
</dbReference>
<feature type="domain" description="DnaT DNA-binding" evidence="5">
    <location>
        <begin position="93"/>
        <end position="160"/>
    </location>
</feature>
<reference evidence="7" key="1">
    <citation type="journal article" date="2009" name="PLoS Genet.">
        <title>Organised genome dynamics in the Escherichia coli species results in highly diverse adaptive paths.</title>
        <authorList>
            <person name="Touchon M."/>
            <person name="Hoede C."/>
            <person name="Tenaillon O."/>
            <person name="Barbe V."/>
            <person name="Baeriswyl S."/>
            <person name="Bidet P."/>
            <person name="Bingen E."/>
            <person name="Bonacorsi S."/>
            <person name="Bouchier C."/>
            <person name="Bouvet O."/>
            <person name="Calteau A."/>
            <person name="Chiapello H."/>
            <person name="Clermont O."/>
            <person name="Cruveiller S."/>
            <person name="Danchin A."/>
            <person name="Diard M."/>
            <person name="Dossat C."/>
            <person name="Karoui M.E."/>
            <person name="Frapy E."/>
            <person name="Garry L."/>
            <person name="Ghigo J.M."/>
            <person name="Gilles A.M."/>
            <person name="Johnson J."/>
            <person name="Le Bouguenec C."/>
            <person name="Lescat M."/>
            <person name="Mangenot S."/>
            <person name="Martinez-Jehanne V."/>
            <person name="Matic I."/>
            <person name="Nassif X."/>
            <person name="Oztas S."/>
            <person name="Petit M.A."/>
            <person name="Pichon C."/>
            <person name="Rouy Z."/>
            <person name="Ruf C.S."/>
            <person name="Schneider D."/>
            <person name="Tourret J."/>
            <person name="Vacherie B."/>
            <person name="Vallenet D."/>
            <person name="Medigue C."/>
            <person name="Rocha E.P.C."/>
            <person name="Denamur E."/>
        </authorList>
    </citation>
    <scope>NUCLEOTIDE SEQUENCE [LARGE SCALE GENOMIC DNA]</scope>
    <source>
        <strain evidence="7">ATCC 35469 / DSM 13698 / BCRC 15582 / CCUG 18766 / IAM 14443 / JCM 21226 / LMG 7866 / NBRC 102419 / NCTC 12128 / CDC 0568-73</strain>
    </source>
</reference>
<evidence type="ECO:0000256" key="3">
    <source>
        <dbReference type="HAMAP-Rule" id="MF_01061"/>
    </source>
</evidence>
<dbReference type="Proteomes" id="UP000000745">
    <property type="component" value="Chromosome"/>
</dbReference>
<keyword evidence="7" id="KW-1185">Reference proteome</keyword>
<evidence type="ECO:0000313" key="6">
    <source>
        <dbReference type="EMBL" id="CAQ91815.1"/>
    </source>
</evidence>
<evidence type="ECO:0000256" key="2">
    <source>
        <dbReference type="ARBA" id="ARBA00022705"/>
    </source>
</evidence>
<dbReference type="NCBIfam" id="NF002770">
    <property type="entry name" value="PRK02854.1"/>
    <property type="match status" value="1"/>
</dbReference>
<organism evidence="6 7">
    <name type="scientific">Escherichia fergusonii (strain ATCC 35469 / DSM 13698 / CCUG 18766 / IAM 14443 / JCM 21226 / LMG 7866 / NBRC 102419 / NCTC 12128 / CDC 0568-73)</name>
    <dbReference type="NCBI Taxonomy" id="585054"/>
    <lineage>
        <taxon>Bacteria</taxon>
        <taxon>Pseudomonadati</taxon>
        <taxon>Pseudomonadota</taxon>
        <taxon>Gammaproteobacteria</taxon>
        <taxon>Enterobacterales</taxon>
        <taxon>Enterobacteriaceae</taxon>
        <taxon>Escherichia</taxon>
    </lineage>
</organism>
<dbReference type="KEGG" id="efe:EFER_4399"/>
<dbReference type="GO" id="GO:0006269">
    <property type="term" value="P:DNA replication, synthesis of primer"/>
    <property type="evidence" value="ECO:0007669"/>
    <property type="project" value="UniProtKB-KW"/>
</dbReference>
<name>B7LNJ6_ESCF3</name>
<dbReference type="AlphaFoldDB" id="B7LNJ6"/>
<comment type="similarity">
    <text evidence="3">Belongs to the DnaT family.</text>
</comment>
<dbReference type="GO" id="GO:0003697">
    <property type="term" value="F:single-stranded DNA binding"/>
    <property type="evidence" value="ECO:0007669"/>
    <property type="project" value="UniProtKB-UniRule"/>
</dbReference>
<dbReference type="HOGENOM" id="CLU_1501592_0_0_6"/>
<comment type="subunit">
    <text evidence="3">Homooligomerizes. Interacts with PriB. Component of the replication restart primosome. Primosome assembly occurs via a 'hand-off' mechanism. PriA binds to replication forks, subsequently PriB then DnaT bind; DnaT then displaces ssDNA to generate the helicase loading substrate.</text>
</comment>
<dbReference type="InterPro" id="IPR020917">
    <property type="entry name" value="DnaT"/>
</dbReference>
<dbReference type="Pfam" id="PF17948">
    <property type="entry name" value="DnaT"/>
    <property type="match status" value="1"/>
</dbReference>
<keyword evidence="2 3" id="KW-0235">DNA replication</keyword>